<feature type="compositionally biased region" description="Low complexity" evidence="1">
    <location>
        <begin position="91"/>
        <end position="103"/>
    </location>
</feature>
<dbReference type="RefSeq" id="WP_184953092.1">
    <property type="nucleotide sequence ID" value="NZ_BOMC01000037.1"/>
</dbReference>
<comment type="caution">
    <text evidence="4">The sequence shown here is derived from an EMBL/GenBank/DDBJ whole genome shotgun (WGS) entry which is preliminary data.</text>
</comment>
<organism evidence="4 5">
    <name type="scientific">Paractinoplanes abujensis</name>
    <dbReference type="NCBI Taxonomy" id="882441"/>
    <lineage>
        <taxon>Bacteria</taxon>
        <taxon>Bacillati</taxon>
        <taxon>Actinomycetota</taxon>
        <taxon>Actinomycetes</taxon>
        <taxon>Micromonosporales</taxon>
        <taxon>Micromonosporaceae</taxon>
        <taxon>Paractinoplanes</taxon>
    </lineage>
</organism>
<feature type="compositionally biased region" description="Basic and acidic residues" evidence="1">
    <location>
        <begin position="1"/>
        <end position="12"/>
    </location>
</feature>
<feature type="domain" description="DUF1996" evidence="3">
    <location>
        <begin position="153"/>
        <end position="372"/>
    </location>
</feature>
<reference evidence="4 5" key="1">
    <citation type="submission" date="2020-08" db="EMBL/GenBank/DDBJ databases">
        <title>Sequencing the genomes of 1000 actinobacteria strains.</title>
        <authorList>
            <person name="Klenk H.-P."/>
        </authorList>
    </citation>
    <scope>NUCLEOTIDE SEQUENCE [LARGE SCALE GENOMIC DNA]</scope>
    <source>
        <strain evidence="4 5">DSM 45518</strain>
    </source>
</reference>
<keyword evidence="2" id="KW-0732">Signal</keyword>
<evidence type="ECO:0000256" key="2">
    <source>
        <dbReference type="SAM" id="SignalP"/>
    </source>
</evidence>
<name>A0A7W7CTY4_9ACTN</name>
<dbReference type="PANTHER" id="PTHR43662:SF3">
    <property type="entry name" value="DOMAIN PROTEIN, PUTATIVE (AFU_ORTHOLOGUE AFUA_6G11970)-RELATED"/>
    <property type="match status" value="1"/>
</dbReference>
<gene>
    <name evidence="4" type="ORF">BKA14_004781</name>
</gene>
<protein>
    <recommendedName>
        <fullName evidence="3">DUF1996 domain-containing protein</fullName>
    </recommendedName>
</protein>
<dbReference type="Proteomes" id="UP000542742">
    <property type="component" value="Unassembled WGS sequence"/>
</dbReference>
<dbReference type="PANTHER" id="PTHR43662">
    <property type="match status" value="1"/>
</dbReference>
<dbReference type="EMBL" id="JACHMF010000001">
    <property type="protein sequence ID" value="MBB4694633.1"/>
    <property type="molecule type" value="Genomic_DNA"/>
</dbReference>
<evidence type="ECO:0000256" key="1">
    <source>
        <dbReference type="SAM" id="MobiDB-lite"/>
    </source>
</evidence>
<keyword evidence="5" id="KW-1185">Reference proteome</keyword>
<evidence type="ECO:0000313" key="4">
    <source>
        <dbReference type="EMBL" id="MBB4694633.1"/>
    </source>
</evidence>
<feature type="signal peptide" evidence="2">
    <location>
        <begin position="1"/>
        <end position="45"/>
    </location>
</feature>
<evidence type="ECO:0000313" key="5">
    <source>
        <dbReference type="Proteomes" id="UP000542742"/>
    </source>
</evidence>
<proteinExistence type="predicted"/>
<feature type="region of interest" description="Disordered" evidence="1">
    <location>
        <begin position="62"/>
        <end position="103"/>
    </location>
</feature>
<dbReference type="Pfam" id="PF09362">
    <property type="entry name" value="DUF1996"/>
    <property type="match status" value="1"/>
</dbReference>
<feature type="region of interest" description="Disordered" evidence="1">
    <location>
        <begin position="1"/>
        <end position="20"/>
    </location>
</feature>
<evidence type="ECO:0000259" key="3">
    <source>
        <dbReference type="Pfam" id="PF09362"/>
    </source>
</evidence>
<feature type="compositionally biased region" description="Low complexity" evidence="1">
    <location>
        <begin position="62"/>
        <end position="81"/>
    </location>
</feature>
<feature type="chain" id="PRO_5030994227" description="DUF1996 domain-containing protein" evidence="2">
    <location>
        <begin position="46"/>
        <end position="398"/>
    </location>
</feature>
<dbReference type="AlphaFoldDB" id="A0A7W7CTY4"/>
<sequence>MSNPANERELPPSRHRRRSKRALTVACAAVAVVAVAVTAAGVSLADDRSEPTRDVLVAGKAAAVSTAPAPVSSSAAPRATPKSASPKPVKTTAATTTAAAPAPRGGWVPVDRVAWQKQLDAYKARKVDPVPAGVGDLPEFRADCQYSHRRADDPIVFPGLAGASHMHSFVGNKAVDADTTAGDLMKFTATTCKPVLDHSAYWVPTLYDNATKKPVETTGFRVYYRSLRKKSSDVKPMPNGLRMIAGDAKKKVPTPRGAQGQFYCAFYGPGDLDGVARSTNGNWPICGTPATLHFMMQFPDCWDGKNLDSPNHKDHVTYGGEQGCPASHPVRIPAITFDIQYGAKGTKAGYYLSSDPQGKSASSMHGDAFVMWDADAMNKRTKNCIAERKTCDNNGYYR</sequence>
<dbReference type="InterPro" id="IPR018535">
    <property type="entry name" value="DUF1996"/>
</dbReference>
<accession>A0A7W7CTY4</accession>